<sequence length="270" mass="28520">MSEDIKDLLGRAFGQEPPLGIDRDEVLEQGRKRLRRRRLFEAGGVVAAVVVAAVGAATLTNLSGSEPDRMPPAASSTQSAPPGPQLPMSPSETPEVPRTAVTTTEGPPPSAPVEGMVDKLTQQLYASGIVPEESLRASSDKSEAPRFRAVGETYVFETDLVLPTRQGYLRVVVERAGASTLTCGDAPRPFLNCTVWHLAPNDVVVSHVRAADGERRTNAMTISPHGFRLSATATNITAVDRAGGVSPTDDPPVLSDDEICMLLTKVGGSG</sequence>
<keyword evidence="2" id="KW-0812">Transmembrane</keyword>
<evidence type="ECO:0000256" key="2">
    <source>
        <dbReference type="SAM" id="Phobius"/>
    </source>
</evidence>
<dbReference type="RefSeq" id="WP_133908461.1">
    <property type="nucleotide sequence ID" value="NZ_SOCP01000024.1"/>
</dbReference>
<evidence type="ECO:0000313" key="4">
    <source>
        <dbReference type="Proteomes" id="UP000294927"/>
    </source>
</evidence>
<dbReference type="Proteomes" id="UP000294927">
    <property type="component" value="Unassembled WGS sequence"/>
</dbReference>
<keyword evidence="4" id="KW-1185">Reference proteome</keyword>
<dbReference type="AlphaFoldDB" id="A0A4R7UVN7"/>
<evidence type="ECO:0000313" key="3">
    <source>
        <dbReference type="EMBL" id="TDV40012.1"/>
    </source>
</evidence>
<evidence type="ECO:0000256" key="1">
    <source>
        <dbReference type="SAM" id="MobiDB-lite"/>
    </source>
</evidence>
<comment type="caution">
    <text evidence="3">The sequence shown here is derived from an EMBL/GenBank/DDBJ whole genome shotgun (WGS) entry which is preliminary data.</text>
</comment>
<protein>
    <submittedName>
        <fullName evidence="3">Uncharacterized protein</fullName>
    </submittedName>
</protein>
<feature type="compositionally biased region" description="Low complexity" evidence="1">
    <location>
        <begin position="71"/>
        <end position="80"/>
    </location>
</feature>
<gene>
    <name evidence="3" type="ORF">CLV71_12429</name>
</gene>
<feature type="transmembrane region" description="Helical" evidence="2">
    <location>
        <begin position="39"/>
        <end position="59"/>
    </location>
</feature>
<keyword evidence="2" id="KW-1133">Transmembrane helix</keyword>
<feature type="region of interest" description="Disordered" evidence="1">
    <location>
        <begin position="61"/>
        <end position="112"/>
    </location>
</feature>
<proteinExistence type="predicted"/>
<dbReference type="EMBL" id="SOCP01000024">
    <property type="protein sequence ID" value="TDV40012.1"/>
    <property type="molecule type" value="Genomic_DNA"/>
</dbReference>
<keyword evidence="2" id="KW-0472">Membrane</keyword>
<accession>A0A4R7UVN7</accession>
<name>A0A4R7UVN7_9PSEU</name>
<reference evidence="3 4" key="1">
    <citation type="submission" date="2019-03" db="EMBL/GenBank/DDBJ databases">
        <title>Genomic Encyclopedia of Archaeal and Bacterial Type Strains, Phase II (KMG-II): from individual species to whole genera.</title>
        <authorList>
            <person name="Goeker M."/>
        </authorList>
    </citation>
    <scope>NUCLEOTIDE SEQUENCE [LARGE SCALE GENOMIC DNA]</scope>
    <source>
        <strain evidence="3 4">DSM 45499</strain>
    </source>
</reference>
<organism evidence="3 4">
    <name type="scientific">Actinophytocola oryzae</name>
    <dbReference type="NCBI Taxonomy" id="502181"/>
    <lineage>
        <taxon>Bacteria</taxon>
        <taxon>Bacillati</taxon>
        <taxon>Actinomycetota</taxon>
        <taxon>Actinomycetes</taxon>
        <taxon>Pseudonocardiales</taxon>
        <taxon>Pseudonocardiaceae</taxon>
    </lineage>
</organism>